<reference evidence="1" key="1">
    <citation type="journal article" date="2015" name="Nature">
        <title>Complex archaea that bridge the gap between prokaryotes and eukaryotes.</title>
        <authorList>
            <person name="Spang A."/>
            <person name="Saw J.H."/>
            <person name="Jorgensen S.L."/>
            <person name="Zaremba-Niedzwiedzka K."/>
            <person name="Martijn J."/>
            <person name="Lind A.E."/>
            <person name="van Eijk R."/>
            <person name="Schleper C."/>
            <person name="Guy L."/>
            <person name="Ettema T.J."/>
        </authorList>
    </citation>
    <scope>NUCLEOTIDE SEQUENCE</scope>
</reference>
<dbReference type="AlphaFoldDB" id="A0A0F8WA56"/>
<name>A0A0F8WA56_9ZZZZ</name>
<feature type="non-terminal residue" evidence="1">
    <location>
        <position position="1"/>
    </location>
</feature>
<comment type="caution">
    <text evidence="1">The sequence shown here is derived from an EMBL/GenBank/DDBJ whole genome shotgun (WGS) entry which is preliminary data.</text>
</comment>
<organism evidence="1">
    <name type="scientific">marine sediment metagenome</name>
    <dbReference type="NCBI Taxonomy" id="412755"/>
    <lineage>
        <taxon>unclassified sequences</taxon>
        <taxon>metagenomes</taxon>
        <taxon>ecological metagenomes</taxon>
    </lineage>
</organism>
<evidence type="ECO:0000313" key="1">
    <source>
        <dbReference type="EMBL" id="KKK53692.1"/>
    </source>
</evidence>
<proteinExistence type="predicted"/>
<accession>A0A0F8WA56</accession>
<protein>
    <submittedName>
        <fullName evidence="1">Uncharacterized protein</fullName>
    </submittedName>
</protein>
<gene>
    <name evidence="1" type="ORF">LCGC14_3092270</name>
</gene>
<sequence length="92" mass="10106">PTEQEPDDPCSNPWQRLLGHVTQALGGSVDEGFNFATGMDFGFAVAIDHPEYAVAMRRAIQEGMPGRVNTERLVDDFVMAVPIEVKDTGEEK</sequence>
<dbReference type="EMBL" id="LAZR01066375">
    <property type="protein sequence ID" value="KKK53692.1"/>
    <property type="molecule type" value="Genomic_DNA"/>
</dbReference>